<accession>A0ABR1JBX3</accession>
<keyword evidence="2" id="KW-0812">Transmembrane</keyword>
<name>A0ABR1JBX3_9AGAR</name>
<comment type="caution">
    <text evidence="5">The sequence shown here is derived from an EMBL/GenBank/DDBJ whole genome shotgun (WGS) entry which is preliminary data.</text>
</comment>
<dbReference type="InterPro" id="IPR000537">
    <property type="entry name" value="UbiA_prenyltransferase"/>
</dbReference>
<reference evidence="5 6" key="1">
    <citation type="submission" date="2024-01" db="EMBL/GenBank/DDBJ databases">
        <title>A draft genome for the cacao thread blight pathogen Marasmiellus scandens.</title>
        <authorList>
            <person name="Baruah I.K."/>
            <person name="Leung J."/>
            <person name="Bukari Y."/>
            <person name="Amoako-Attah I."/>
            <person name="Meinhardt L.W."/>
            <person name="Bailey B.A."/>
            <person name="Cohen S.P."/>
        </authorList>
    </citation>
    <scope>NUCLEOTIDE SEQUENCE [LARGE SCALE GENOMIC DNA]</scope>
    <source>
        <strain evidence="5 6">GH-19</strain>
    </source>
</reference>
<evidence type="ECO:0000256" key="1">
    <source>
        <dbReference type="ARBA" id="ARBA00004141"/>
    </source>
</evidence>
<evidence type="ECO:0000256" key="2">
    <source>
        <dbReference type="ARBA" id="ARBA00022692"/>
    </source>
</evidence>
<dbReference type="Proteomes" id="UP001498398">
    <property type="component" value="Unassembled WGS sequence"/>
</dbReference>
<comment type="subcellular location">
    <subcellularLocation>
        <location evidence="1">Membrane</location>
        <topology evidence="1">Multi-pass membrane protein</topology>
    </subcellularLocation>
</comment>
<gene>
    <name evidence="5" type="ORF">VKT23_010305</name>
</gene>
<protein>
    <submittedName>
        <fullName evidence="5">Uncharacterized protein</fullName>
    </submittedName>
</protein>
<organism evidence="5 6">
    <name type="scientific">Marasmiellus scandens</name>
    <dbReference type="NCBI Taxonomy" id="2682957"/>
    <lineage>
        <taxon>Eukaryota</taxon>
        <taxon>Fungi</taxon>
        <taxon>Dikarya</taxon>
        <taxon>Basidiomycota</taxon>
        <taxon>Agaricomycotina</taxon>
        <taxon>Agaricomycetes</taxon>
        <taxon>Agaricomycetidae</taxon>
        <taxon>Agaricales</taxon>
        <taxon>Marasmiineae</taxon>
        <taxon>Omphalotaceae</taxon>
        <taxon>Marasmiellus</taxon>
    </lineage>
</organism>
<dbReference type="Pfam" id="PF01040">
    <property type="entry name" value="UbiA"/>
    <property type="match status" value="1"/>
</dbReference>
<evidence type="ECO:0000256" key="4">
    <source>
        <dbReference type="ARBA" id="ARBA00023136"/>
    </source>
</evidence>
<keyword evidence="6" id="KW-1185">Reference proteome</keyword>
<evidence type="ECO:0000313" key="5">
    <source>
        <dbReference type="EMBL" id="KAK7457002.1"/>
    </source>
</evidence>
<evidence type="ECO:0000313" key="6">
    <source>
        <dbReference type="Proteomes" id="UP001498398"/>
    </source>
</evidence>
<evidence type="ECO:0000256" key="3">
    <source>
        <dbReference type="ARBA" id="ARBA00022989"/>
    </source>
</evidence>
<keyword evidence="3" id="KW-1133">Transmembrane helix</keyword>
<proteinExistence type="predicted"/>
<dbReference type="EMBL" id="JBANRG010000020">
    <property type="protein sequence ID" value="KAK7457002.1"/>
    <property type="molecule type" value="Genomic_DNA"/>
</dbReference>
<sequence>MNAILASGLIFSLTGHAQDFRDRSGDALLGRRTIPLILPQTIARWSLILAMSGLTLGLIKLWEPPVLVAALFGLLGVITSAKFAIDYSEEQDRKTFRWYELWLIMAHFLPLFERFSNEDVAVSRPIRVMLMGNYRFFESIF</sequence>
<keyword evidence="4" id="KW-0472">Membrane</keyword>